<evidence type="ECO:0000256" key="1">
    <source>
        <dbReference type="SAM" id="SignalP"/>
    </source>
</evidence>
<sequence>MQFKTATSIVLMATLMSFQVQAAPVAQDINSLTIATPPTQPLVAPIPDTKHFKKPQPWDWNEADENIQADPIATGYASDEAENSKWGGSWGSSFWNPWCWGGWGNNWCPWWNKWNCWW</sequence>
<protein>
    <submittedName>
        <fullName evidence="2">Uncharacterized protein</fullName>
    </submittedName>
</protein>
<keyword evidence="3" id="KW-1185">Reference proteome</keyword>
<feature type="chain" id="PRO_5040415568" evidence="1">
    <location>
        <begin position="23"/>
        <end position="118"/>
    </location>
</feature>
<gene>
    <name evidence="2" type="ORF">BG015_010982</name>
</gene>
<dbReference type="EMBL" id="JAAAUQ010000818">
    <property type="protein sequence ID" value="KAF9147395.1"/>
    <property type="molecule type" value="Genomic_DNA"/>
</dbReference>
<comment type="caution">
    <text evidence="2">The sequence shown here is derived from an EMBL/GenBank/DDBJ whole genome shotgun (WGS) entry which is preliminary data.</text>
</comment>
<dbReference type="AlphaFoldDB" id="A0A9P5RVE3"/>
<dbReference type="Proteomes" id="UP000748756">
    <property type="component" value="Unassembled WGS sequence"/>
</dbReference>
<dbReference type="OrthoDB" id="2400215at2759"/>
<reference evidence="2" key="1">
    <citation type="journal article" date="2020" name="Fungal Divers.">
        <title>Resolving the Mortierellaceae phylogeny through synthesis of multi-gene phylogenetics and phylogenomics.</title>
        <authorList>
            <person name="Vandepol N."/>
            <person name="Liber J."/>
            <person name="Desiro A."/>
            <person name="Na H."/>
            <person name="Kennedy M."/>
            <person name="Barry K."/>
            <person name="Grigoriev I.V."/>
            <person name="Miller A.N."/>
            <person name="O'Donnell K."/>
            <person name="Stajich J.E."/>
            <person name="Bonito G."/>
        </authorList>
    </citation>
    <scope>NUCLEOTIDE SEQUENCE</scope>
    <source>
        <strain evidence="2">NRRL 6426</strain>
    </source>
</reference>
<feature type="signal peptide" evidence="1">
    <location>
        <begin position="1"/>
        <end position="22"/>
    </location>
</feature>
<evidence type="ECO:0000313" key="2">
    <source>
        <dbReference type="EMBL" id="KAF9147395.1"/>
    </source>
</evidence>
<organism evidence="2 3">
    <name type="scientific">Linnemannia schmuckeri</name>
    <dbReference type="NCBI Taxonomy" id="64567"/>
    <lineage>
        <taxon>Eukaryota</taxon>
        <taxon>Fungi</taxon>
        <taxon>Fungi incertae sedis</taxon>
        <taxon>Mucoromycota</taxon>
        <taxon>Mortierellomycotina</taxon>
        <taxon>Mortierellomycetes</taxon>
        <taxon>Mortierellales</taxon>
        <taxon>Mortierellaceae</taxon>
        <taxon>Linnemannia</taxon>
    </lineage>
</organism>
<proteinExistence type="predicted"/>
<keyword evidence="1" id="KW-0732">Signal</keyword>
<name>A0A9P5RVE3_9FUNG</name>
<accession>A0A9P5RVE3</accession>
<evidence type="ECO:0000313" key="3">
    <source>
        <dbReference type="Proteomes" id="UP000748756"/>
    </source>
</evidence>